<evidence type="ECO:0000313" key="9">
    <source>
        <dbReference type="Proteomes" id="UP000886800"/>
    </source>
</evidence>
<dbReference type="InterPro" id="IPR012675">
    <property type="entry name" value="Beta-grasp_dom_sf"/>
</dbReference>
<dbReference type="GO" id="GO:0005886">
    <property type="term" value="C:plasma membrane"/>
    <property type="evidence" value="ECO:0007669"/>
    <property type="project" value="TreeGrafter"/>
</dbReference>
<dbReference type="SUPFAM" id="SSF55021">
    <property type="entry name" value="ACT-like"/>
    <property type="match status" value="1"/>
</dbReference>
<dbReference type="AlphaFoldDB" id="A0A9D1WRP9"/>
<dbReference type="Pfam" id="PF13291">
    <property type="entry name" value="ACT_4"/>
    <property type="match status" value="1"/>
</dbReference>
<dbReference type="Gene3D" id="1.10.3210.10">
    <property type="entry name" value="Hypothetical protein af1432"/>
    <property type="match status" value="1"/>
</dbReference>
<evidence type="ECO:0000256" key="1">
    <source>
        <dbReference type="ARBA" id="ARBA00004976"/>
    </source>
</evidence>
<dbReference type="FunFam" id="3.30.460.10:FF:000001">
    <property type="entry name" value="GTP pyrophosphokinase RelA"/>
    <property type="match status" value="1"/>
</dbReference>
<dbReference type="Proteomes" id="UP000886800">
    <property type="component" value="Unassembled WGS sequence"/>
</dbReference>
<dbReference type="InterPro" id="IPR045600">
    <property type="entry name" value="RelA/SpoT_AH_RIS"/>
</dbReference>
<dbReference type="InterPro" id="IPR006674">
    <property type="entry name" value="HD_domain"/>
</dbReference>
<comment type="pathway">
    <text evidence="1">Purine metabolism; ppGpp biosynthesis; ppGpp from GTP: step 1/2.</text>
</comment>
<comment type="catalytic activity">
    <reaction evidence="3">
        <text>GTP + ATP = guanosine 3'-diphosphate 5'-triphosphate + AMP</text>
        <dbReference type="Rhea" id="RHEA:22088"/>
        <dbReference type="ChEBI" id="CHEBI:30616"/>
        <dbReference type="ChEBI" id="CHEBI:37565"/>
        <dbReference type="ChEBI" id="CHEBI:142410"/>
        <dbReference type="ChEBI" id="CHEBI:456215"/>
        <dbReference type="EC" id="2.7.6.5"/>
    </reaction>
</comment>
<comment type="caution">
    <text evidence="8">The sequence shown here is derived from an EMBL/GenBank/DDBJ whole genome shotgun (WGS) entry which is preliminary data.</text>
</comment>
<organism evidence="8 9">
    <name type="scientific">Candidatus Anaerotruncus excrementipullorum</name>
    <dbReference type="NCBI Taxonomy" id="2838465"/>
    <lineage>
        <taxon>Bacteria</taxon>
        <taxon>Bacillati</taxon>
        <taxon>Bacillota</taxon>
        <taxon>Clostridia</taxon>
        <taxon>Eubacteriales</taxon>
        <taxon>Oscillospiraceae</taxon>
        <taxon>Anaerotruncus</taxon>
    </lineage>
</organism>
<evidence type="ECO:0000259" key="7">
    <source>
        <dbReference type="PROSITE" id="PS51880"/>
    </source>
</evidence>
<dbReference type="PROSITE" id="PS51880">
    <property type="entry name" value="TGS"/>
    <property type="match status" value="1"/>
</dbReference>
<comment type="similarity">
    <text evidence="4">Belongs to the relA/spoT family.</text>
</comment>
<dbReference type="InterPro" id="IPR002912">
    <property type="entry name" value="ACT_dom"/>
</dbReference>
<dbReference type="InterPro" id="IPR004095">
    <property type="entry name" value="TGS"/>
</dbReference>
<gene>
    <name evidence="8" type="ORF">H9736_05525</name>
</gene>
<dbReference type="InterPro" id="IPR033655">
    <property type="entry name" value="TGS_RelA/SpoT"/>
</dbReference>
<comment type="function">
    <text evidence="4">In eubacteria ppGpp (guanosine 3'-diphosphate 5'-diphosphate) is a mediator of the stringent response that coordinates a variety of cellular activities in response to changes in nutritional abundance.</text>
</comment>
<proteinExistence type="inferred from homology"/>
<dbReference type="InterPro" id="IPR003607">
    <property type="entry name" value="HD/PDEase_dom"/>
</dbReference>
<reference evidence="8" key="1">
    <citation type="journal article" date="2021" name="PeerJ">
        <title>Extensive microbial diversity within the chicken gut microbiome revealed by metagenomics and culture.</title>
        <authorList>
            <person name="Gilroy R."/>
            <person name="Ravi A."/>
            <person name="Getino M."/>
            <person name="Pursley I."/>
            <person name="Horton D.L."/>
            <person name="Alikhan N.F."/>
            <person name="Baker D."/>
            <person name="Gharbi K."/>
            <person name="Hall N."/>
            <person name="Watson M."/>
            <person name="Adriaenssens E.M."/>
            <person name="Foster-Nyarko E."/>
            <person name="Jarju S."/>
            <person name="Secka A."/>
            <person name="Antonio M."/>
            <person name="Oren A."/>
            <person name="Chaudhuri R.R."/>
            <person name="La Ragione R."/>
            <person name="Hildebrand F."/>
            <person name="Pallen M.J."/>
        </authorList>
    </citation>
    <scope>NUCLEOTIDE SEQUENCE</scope>
    <source>
        <strain evidence="8">CHK188-5543</strain>
    </source>
</reference>
<dbReference type="InterPro" id="IPR043519">
    <property type="entry name" value="NT_sf"/>
</dbReference>
<dbReference type="CDD" id="cd05399">
    <property type="entry name" value="NT_Rel-Spo_like"/>
    <property type="match status" value="1"/>
</dbReference>
<dbReference type="GO" id="GO:0008728">
    <property type="term" value="F:GTP diphosphokinase activity"/>
    <property type="evidence" value="ECO:0007669"/>
    <property type="project" value="UniProtKB-EC"/>
</dbReference>
<dbReference type="SUPFAM" id="SSF109604">
    <property type="entry name" value="HD-domain/PDEase-like"/>
    <property type="match status" value="1"/>
</dbReference>
<accession>A0A9D1WRP9</accession>
<evidence type="ECO:0000259" key="5">
    <source>
        <dbReference type="PROSITE" id="PS51671"/>
    </source>
</evidence>
<evidence type="ECO:0000256" key="3">
    <source>
        <dbReference type="ARBA" id="ARBA00048244"/>
    </source>
</evidence>
<dbReference type="Pfam" id="PF19296">
    <property type="entry name" value="RelA_AH_RIS"/>
    <property type="match status" value="1"/>
</dbReference>
<dbReference type="FunFam" id="3.10.20.30:FF:000002">
    <property type="entry name" value="GTP pyrophosphokinase (RelA/SpoT)"/>
    <property type="match status" value="1"/>
</dbReference>
<dbReference type="PROSITE" id="PS51831">
    <property type="entry name" value="HD"/>
    <property type="match status" value="1"/>
</dbReference>
<dbReference type="EMBL" id="DXES01000121">
    <property type="protein sequence ID" value="HIX65692.1"/>
    <property type="molecule type" value="Genomic_DNA"/>
</dbReference>
<feature type="domain" description="HD" evidence="6">
    <location>
        <begin position="47"/>
        <end position="146"/>
    </location>
</feature>
<dbReference type="CDD" id="cd01668">
    <property type="entry name" value="TGS_RSH"/>
    <property type="match status" value="1"/>
</dbReference>
<feature type="domain" description="ACT" evidence="5">
    <location>
        <begin position="655"/>
        <end position="729"/>
    </location>
</feature>
<dbReference type="InterPro" id="IPR004811">
    <property type="entry name" value="RelA/Spo_fam"/>
</dbReference>
<dbReference type="Pfam" id="PF02824">
    <property type="entry name" value="TGS"/>
    <property type="match status" value="1"/>
</dbReference>
<dbReference type="InterPro" id="IPR045865">
    <property type="entry name" value="ACT-like_dom_sf"/>
</dbReference>
<evidence type="ECO:0000259" key="6">
    <source>
        <dbReference type="PROSITE" id="PS51831"/>
    </source>
</evidence>
<dbReference type="Pfam" id="PF04607">
    <property type="entry name" value="RelA_SpoT"/>
    <property type="match status" value="1"/>
</dbReference>
<protein>
    <recommendedName>
        <fullName evidence="2">GTP diphosphokinase</fullName>
        <ecNumber evidence="2">2.7.6.5</ecNumber>
    </recommendedName>
</protein>
<evidence type="ECO:0000256" key="4">
    <source>
        <dbReference type="RuleBase" id="RU003847"/>
    </source>
</evidence>
<dbReference type="SUPFAM" id="SSF81271">
    <property type="entry name" value="TGS-like"/>
    <property type="match status" value="1"/>
</dbReference>
<sequence length="729" mass="82989">MQYSTIDDLMKKIDASGRSYDRERILEAYRVAEAAHKGQCRVSGEPYISHPVAVAMILVDLGMDSECIQAALLHDVVEDTDVTSEQVAKQFGRDVELLVNGVTKLGKISFTSREEQQAENVRKMLLAMAQDVRVIIIKLADRLHNMRTIEVRPEQKRRDKALETMEVYAPLAHRLGIRAVKEELEDRSLRYLDPVAYHEIESMLEMKKADRQAFLEKIKHKIKDRIAGEYDEAYVDGRVKSIYGIYRKMYLQNKSFEEIYDIYAVRIIVNSILECYNILGIIHDLFRPIPNRFKDYISTPKPNMYQSLHTTVIDKEGIPFEVQIRTWDMHHTAEYGIAAHWKYKAGITGRDKLEERLAWIRQLIENQQGSDDVEDIVRSIKSDLSSDEVYVFTPKGDVISLPVGSTVIDFAYAIHTAVGNRMIGAKVDGRMVALDTQVYTGQIIEVITSNAKDHGPSRDWLKMVKTTGARSKIRNWFKKERREENIQQGRSELEREFRRNMISLPPERMVEFITAVAKRQKFETVDDFLAAIGYGGVLLSKIMPRVREDYQKQYRTVEPENPTDKIPIKEHKPKGASSGVIVEGLDSCLVKFARCCNPLPGDEIIGFVTRGYGVSIHKKDCQNVVNSLNDPNNAERWVKAEWAMGAAKKEHFKSTIEIVTDDRIGVLADISVSLSNMRISINTLMAREAKNGQNVVTVTFTVTDKEQLNFIIGALRKIPGVSSVSRAAQ</sequence>
<name>A0A9D1WRP9_9FIRM</name>
<dbReference type="Gene3D" id="3.30.70.260">
    <property type="match status" value="1"/>
</dbReference>
<dbReference type="NCBIfam" id="TIGR00691">
    <property type="entry name" value="spoT_relA"/>
    <property type="match status" value="1"/>
</dbReference>
<dbReference type="FunFam" id="1.10.3210.10:FF:000001">
    <property type="entry name" value="GTP pyrophosphokinase RelA"/>
    <property type="match status" value="1"/>
</dbReference>
<evidence type="ECO:0000256" key="2">
    <source>
        <dbReference type="ARBA" id="ARBA00013251"/>
    </source>
</evidence>
<dbReference type="GO" id="GO:0015969">
    <property type="term" value="P:guanosine tetraphosphate metabolic process"/>
    <property type="evidence" value="ECO:0007669"/>
    <property type="project" value="InterPro"/>
</dbReference>
<dbReference type="PANTHER" id="PTHR21262">
    <property type="entry name" value="GUANOSINE-3',5'-BIS DIPHOSPHATE 3'-PYROPHOSPHOHYDROLASE"/>
    <property type="match status" value="1"/>
</dbReference>
<dbReference type="InterPro" id="IPR007685">
    <property type="entry name" value="RelA_SpoT"/>
</dbReference>
<dbReference type="InterPro" id="IPR012676">
    <property type="entry name" value="TGS-like"/>
</dbReference>
<dbReference type="CDD" id="cd00077">
    <property type="entry name" value="HDc"/>
    <property type="match status" value="1"/>
</dbReference>
<feature type="domain" description="TGS" evidence="7">
    <location>
        <begin position="387"/>
        <end position="448"/>
    </location>
</feature>
<dbReference type="Gene3D" id="3.30.460.10">
    <property type="entry name" value="Beta Polymerase, domain 2"/>
    <property type="match status" value="1"/>
</dbReference>
<dbReference type="PROSITE" id="PS51671">
    <property type="entry name" value="ACT"/>
    <property type="match status" value="1"/>
</dbReference>
<dbReference type="EC" id="2.7.6.5" evidence="2"/>
<reference evidence="8" key="2">
    <citation type="submission" date="2021-04" db="EMBL/GenBank/DDBJ databases">
        <authorList>
            <person name="Gilroy R."/>
        </authorList>
    </citation>
    <scope>NUCLEOTIDE SEQUENCE</scope>
    <source>
        <strain evidence="8">CHK188-5543</strain>
    </source>
</reference>
<dbReference type="SMART" id="SM00954">
    <property type="entry name" value="RelA_SpoT"/>
    <property type="match status" value="1"/>
</dbReference>
<dbReference type="SUPFAM" id="SSF81301">
    <property type="entry name" value="Nucleotidyltransferase"/>
    <property type="match status" value="1"/>
</dbReference>
<dbReference type="PANTHER" id="PTHR21262:SF31">
    <property type="entry name" value="GTP PYROPHOSPHOKINASE"/>
    <property type="match status" value="1"/>
</dbReference>
<dbReference type="Pfam" id="PF13328">
    <property type="entry name" value="HD_4"/>
    <property type="match status" value="1"/>
</dbReference>
<dbReference type="SMART" id="SM00471">
    <property type="entry name" value="HDc"/>
    <property type="match status" value="1"/>
</dbReference>
<dbReference type="Gene3D" id="3.10.20.30">
    <property type="match status" value="1"/>
</dbReference>
<evidence type="ECO:0000313" key="8">
    <source>
        <dbReference type="EMBL" id="HIX65692.1"/>
    </source>
</evidence>
<dbReference type="CDD" id="cd04876">
    <property type="entry name" value="ACT_RelA-SpoT"/>
    <property type="match status" value="1"/>
</dbReference>